<name>A0ABP0KH18_9DINO</name>
<dbReference type="Gene3D" id="3.90.770.10">
    <property type="entry name" value="3-hydroxy-3-methylglutaryl-coenzyme A Reductase, Chain A, domain 2"/>
    <property type="match status" value="1"/>
</dbReference>
<dbReference type="PANTHER" id="PTHR10572">
    <property type="entry name" value="3-HYDROXY-3-METHYLGLUTARYL-COENZYME A REDUCTASE"/>
    <property type="match status" value="1"/>
</dbReference>
<dbReference type="PRINTS" id="PR00071">
    <property type="entry name" value="HMGCOARDTASE"/>
</dbReference>
<organism evidence="1 2">
    <name type="scientific">Durusdinium trenchii</name>
    <dbReference type="NCBI Taxonomy" id="1381693"/>
    <lineage>
        <taxon>Eukaryota</taxon>
        <taxon>Sar</taxon>
        <taxon>Alveolata</taxon>
        <taxon>Dinophyceae</taxon>
        <taxon>Suessiales</taxon>
        <taxon>Symbiodiniaceae</taxon>
        <taxon>Durusdinium</taxon>
    </lineage>
</organism>
<evidence type="ECO:0000313" key="1">
    <source>
        <dbReference type="EMBL" id="CAK9025269.1"/>
    </source>
</evidence>
<dbReference type="EMBL" id="CAXAMM010011113">
    <property type="protein sequence ID" value="CAK9025269.1"/>
    <property type="molecule type" value="Genomic_DNA"/>
</dbReference>
<dbReference type="InterPro" id="IPR002202">
    <property type="entry name" value="HMG_CoA_Rdtase"/>
</dbReference>
<gene>
    <name evidence="1" type="ORF">SCF082_LOCUS17007</name>
</gene>
<dbReference type="InterPro" id="IPR023074">
    <property type="entry name" value="HMG_CoA_Rdtase_cat_sf"/>
</dbReference>
<dbReference type="SUPFAM" id="SSF56542">
    <property type="entry name" value="Substrate-binding domain of HMG-CoA reductase"/>
    <property type="match status" value="1"/>
</dbReference>
<comment type="caution">
    <text evidence="1">The sequence shown here is derived from an EMBL/GenBank/DDBJ whole genome shotgun (WGS) entry which is preliminary data.</text>
</comment>
<dbReference type="Pfam" id="PF00368">
    <property type="entry name" value="HMG-CoA_red"/>
    <property type="match status" value="1"/>
</dbReference>
<proteinExistence type="predicted"/>
<sequence>MYIEGGFNAGKRVSVMHTLLGKGHSLVADCIIPKEVCQSILRTTPYRLQRFQKMHNRTNEFIGGISCTAHVANGLAAFYIATGNDPACTAESQAAVTHFDLVNPSGGSTGLFDQDLYASITLNSIIIASVGGGTSLPSFQAARSMMGATTANELAEICAGVALSGELSFYASMETGKSGDGLENVEDPTMRSIASPTGHNRAVYFFTRVGAHRLCLLGVPRFFDATAQLFRLNFLDRIEEPWDLFAFATASRRPTKATCPRFHRFLELEDGDKESLPSALLAAAPSKAARLNVGHGRSTPLVAWPEWQELQVFLKSSVAGIVAWGDQPLELMSQHPTAAWRRAAGRPGAWLGGLAASGVGHDDVTGGKDRNWSNMSSFSGWGVHFSNGTTGHHVRPGAGLAQLRALQWCADAVKWHETNVMGHQYSHILYARWDLQWLIPLPKLTLLSEMDEDAIWLPAVQGQFFTNDRFAVVPRQWLSAYFEGWKLVISGEAENVFESQMSRVGRPNFLSDSTDCEAFLYARLSYMGARAAELPPIFYVQCEPSKDLDTRNLRSLGHFSCTPFSALMEVEVRGFDELSNREIIEALGGAKYSNELAGVMATESLLQGLPTGSDAWEAQGPTLLMHLIKPVVQHLALQEVEPVNLPAWTKQHIANTVFLAQQVEVARAMQKGLCLEVEDWRRTGYMCSRLLEMIMTLAMQRHELFWDAVRVARAAVWAAPLFLEHWIRLGIVLSHPSLDMSKAAGALVRQALVLNPHHNCLLGMAKVLEIPPRSMPGGEDEQRRRLEAALGGSNASRRTLSNSGQAILLSLRMRDQQRRVREQAVTGATTGAQWLQYARLLTRRGWLIAALGVCMHLEASLLSDARPEALRELSTQVLDETRRCREPLTAALLTKTASHWGADLDAYEQHVPTPNELLSERWLTQQEAKTYDGGLDTKASHMVKVRMSWCPSYQRMLMTGTSSSL</sequence>
<protein>
    <submittedName>
        <fullName evidence="1">3-hydroxy-3-methylglutaryl-coenzyme A reductase (HMG-CoA reductase)</fullName>
    </submittedName>
</protein>
<dbReference type="Proteomes" id="UP001642464">
    <property type="component" value="Unassembled WGS sequence"/>
</dbReference>
<dbReference type="InterPro" id="IPR009029">
    <property type="entry name" value="HMG_CoA_Rdtase_sub-bd_dom_sf"/>
</dbReference>
<keyword evidence="2" id="KW-1185">Reference proteome</keyword>
<reference evidence="1 2" key="1">
    <citation type="submission" date="2024-02" db="EMBL/GenBank/DDBJ databases">
        <authorList>
            <person name="Chen Y."/>
            <person name="Shah S."/>
            <person name="Dougan E. K."/>
            <person name="Thang M."/>
            <person name="Chan C."/>
        </authorList>
    </citation>
    <scope>NUCLEOTIDE SEQUENCE [LARGE SCALE GENOMIC DNA]</scope>
</reference>
<accession>A0ABP0KH18</accession>
<dbReference type="PANTHER" id="PTHR10572:SF24">
    <property type="entry name" value="3-HYDROXY-3-METHYLGLUTARYL-COENZYME A REDUCTASE"/>
    <property type="match status" value="1"/>
</dbReference>
<dbReference type="PROSITE" id="PS50065">
    <property type="entry name" value="HMG_COA_REDUCTASE_4"/>
    <property type="match status" value="1"/>
</dbReference>
<evidence type="ECO:0000313" key="2">
    <source>
        <dbReference type="Proteomes" id="UP001642464"/>
    </source>
</evidence>